<proteinExistence type="inferred from homology"/>
<dbReference type="InterPro" id="IPR020904">
    <property type="entry name" value="Sc_DH/Rdtase_CS"/>
</dbReference>
<keyword evidence="5" id="KW-1185">Reference proteome</keyword>
<protein>
    <submittedName>
        <fullName evidence="4">Short-chain dehydrogenase</fullName>
    </submittedName>
</protein>
<dbReference type="AlphaFoldDB" id="A0A2M9HHU6"/>
<dbReference type="PANTHER" id="PTHR42760">
    <property type="entry name" value="SHORT-CHAIN DEHYDROGENASES/REDUCTASES FAMILY MEMBER"/>
    <property type="match status" value="1"/>
</dbReference>
<accession>A0A2M9HHU6</accession>
<evidence type="ECO:0000256" key="3">
    <source>
        <dbReference type="RuleBase" id="RU000363"/>
    </source>
</evidence>
<reference evidence="5" key="1">
    <citation type="submission" date="2017-10" db="EMBL/GenBank/DDBJ databases">
        <title>Draft genome sequences of strains TRE 1, TRE 9, TRE H and TRI 7, isolated from tamarins, belonging to four potential novel Bifidobacterium species.</title>
        <authorList>
            <person name="Mattarelli P."/>
            <person name="Modesto M."/>
            <person name="Puglisi E."/>
            <person name="Morelli L."/>
            <person name="Bonetti A."/>
            <person name="Spezio C."/>
            <person name="Sandri C."/>
        </authorList>
    </citation>
    <scope>NUCLEOTIDE SEQUENCE [LARGE SCALE GENOMIC DNA]</scope>
    <source>
        <strain evidence="5">TREH</strain>
    </source>
</reference>
<evidence type="ECO:0000313" key="4">
    <source>
        <dbReference type="EMBL" id="PJM76400.1"/>
    </source>
</evidence>
<evidence type="ECO:0000256" key="1">
    <source>
        <dbReference type="ARBA" id="ARBA00006484"/>
    </source>
</evidence>
<dbReference type="Proteomes" id="UP000229239">
    <property type="component" value="Unassembled WGS sequence"/>
</dbReference>
<evidence type="ECO:0000256" key="2">
    <source>
        <dbReference type="ARBA" id="ARBA00023002"/>
    </source>
</evidence>
<organism evidence="4 5">
    <name type="scientific">Bifidobacterium felsineum</name>
    <dbReference type="NCBI Taxonomy" id="2045440"/>
    <lineage>
        <taxon>Bacteria</taxon>
        <taxon>Bacillati</taxon>
        <taxon>Actinomycetota</taxon>
        <taxon>Actinomycetes</taxon>
        <taxon>Bifidobacteriales</taxon>
        <taxon>Bifidobacteriaceae</taxon>
        <taxon>Bifidobacterium</taxon>
    </lineage>
</organism>
<comment type="caution">
    <text evidence="4">The sequence shown here is derived from an EMBL/GenBank/DDBJ whole genome shotgun (WGS) entry which is preliminary data.</text>
</comment>
<evidence type="ECO:0000313" key="5">
    <source>
        <dbReference type="Proteomes" id="UP000229239"/>
    </source>
</evidence>
<dbReference type="InterPro" id="IPR002347">
    <property type="entry name" value="SDR_fam"/>
</dbReference>
<dbReference type="GO" id="GO:0048038">
    <property type="term" value="F:quinone binding"/>
    <property type="evidence" value="ECO:0007669"/>
    <property type="project" value="TreeGrafter"/>
</dbReference>
<dbReference type="FunFam" id="3.40.50.720:FF:000084">
    <property type="entry name" value="Short-chain dehydrogenase reductase"/>
    <property type="match status" value="1"/>
</dbReference>
<dbReference type="RefSeq" id="WP_100494913.1">
    <property type="nucleotide sequence ID" value="NZ_PEBJ01000008.1"/>
</dbReference>
<dbReference type="CDD" id="cd05233">
    <property type="entry name" value="SDR_c"/>
    <property type="match status" value="1"/>
</dbReference>
<name>A0A2M9HHU6_9BIFI</name>
<dbReference type="Gene3D" id="3.40.50.720">
    <property type="entry name" value="NAD(P)-binding Rossmann-like Domain"/>
    <property type="match status" value="1"/>
</dbReference>
<comment type="similarity">
    <text evidence="1 3">Belongs to the short-chain dehydrogenases/reductases (SDR) family.</text>
</comment>
<dbReference type="SUPFAM" id="SSF51735">
    <property type="entry name" value="NAD(P)-binding Rossmann-fold domains"/>
    <property type="match status" value="1"/>
</dbReference>
<gene>
    <name evidence="4" type="ORF">CSQ86_09525</name>
</gene>
<dbReference type="EMBL" id="PEBJ01000008">
    <property type="protein sequence ID" value="PJM76400.1"/>
    <property type="molecule type" value="Genomic_DNA"/>
</dbReference>
<dbReference type="Pfam" id="PF00106">
    <property type="entry name" value="adh_short"/>
    <property type="match status" value="1"/>
</dbReference>
<dbReference type="PRINTS" id="PR00080">
    <property type="entry name" value="SDRFAMILY"/>
</dbReference>
<dbReference type="PANTHER" id="PTHR42760:SF62">
    <property type="entry name" value="ADH4P"/>
    <property type="match status" value="1"/>
</dbReference>
<dbReference type="PROSITE" id="PS00061">
    <property type="entry name" value="ADH_SHORT"/>
    <property type="match status" value="1"/>
</dbReference>
<dbReference type="GO" id="GO:0006633">
    <property type="term" value="P:fatty acid biosynthetic process"/>
    <property type="evidence" value="ECO:0007669"/>
    <property type="project" value="TreeGrafter"/>
</dbReference>
<dbReference type="GO" id="GO:0016616">
    <property type="term" value="F:oxidoreductase activity, acting on the CH-OH group of donors, NAD or NADP as acceptor"/>
    <property type="evidence" value="ECO:0007669"/>
    <property type="project" value="TreeGrafter"/>
</dbReference>
<dbReference type="InterPro" id="IPR036291">
    <property type="entry name" value="NAD(P)-bd_dom_sf"/>
</dbReference>
<keyword evidence="2" id="KW-0560">Oxidoreductase</keyword>
<sequence length="276" mass="29657">MSIKNTIKTILQLTHEKTYIPVANIIPAEQSLTGKVALIAGGSGGIGMAIAKSFLQCGCSVILCGTNNNKLKACAEQLADSNKVKTLYLNLAEMESAKSSINKAADLFGKIDIFVNSAGVHTENVDFWTMSPTEWDRVMNINLKGAFFYSQAIGAYMKHNKIRGRIILISSSRGSEPAWSPYGISKWGLNGFTKGLAEILSHDGITVNCVAPGSTATPLIGVKEGDNIWSRENNNNRLIMPNEVASLVQFLATDAAAMITGEIVRISGGRGSFDIR</sequence>
<dbReference type="PRINTS" id="PR00081">
    <property type="entry name" value="GDHRDH"/>
</dbReference>
<dbReference type="OrthoDB" id="286404at2"/>